<dbReference type="RefSeq" id="WP_013472328.1">
    <property type="nucleotide sequence ID" value="NZ_JACKST010000124.1"/>
</dbReference>
<proteinExistence type="predicted"/>
<protein>
    <submittedName>
        <fullName evidence="1">Streptomycin 6-kinase</fullName>
    </submittedName>
</protein>
<keyword evidence="1" id="KW-0418">Kinase</keyword>
<dbReference type="InterPro" id="IPR011009">
    <property type="entry name" value="Kinase-like_dom_sf"/>
</dbReference>
<dbReference type="GO" id="GO:0016773">
    <property type="term" value="F:phosphotransferase activity, alcohol group as acceptor"/>
    <property type="evidence" value="ECO:0007669"/>
    <property type="project" value="InterPro"/>
</dbReference>
<reference evidence="1 2" key="1">
    <citation type="submission" date="2018-06" db="EMBL/GenBank/DDBJ databases">
        <authorList>
            <consortium name="Pathogen Informatics"/>
            <person name="Doyle S."/>
        </authorList>
    </citation>
    <scope>NUCLEOTIDE SEQUENCE [LARGE SCALE GENOMIC DNA]</scope>
    <source>
        <strain evidence="1 2">NCTC10742</strain>
    </source>
</reference>
<dbReference type="AlphaFoldDB" id="A0A378SMA6"/>
<keyword evidence="1" id="KW-0808">Transferase</keyword>
<evidence type="ECO:0000313" key="2">
    <source>
        <dbReference type="Proteomes" id="UP000254291"/>
    </source>
</evidence>
<dbReference type="InterPro" id="IPR006748">
    <property type="entry name" value="NH2Glyco/OHUrea_AB-resist_kin"/>
</dbReference>
<sequence>MPEVDSPAADDPAGDASAVMAAWSLQADGQEYARTRAYVAPVRTSDGQAATLKIAAPGPGTAHEHLVLRRWDGHGAVRLLRADPHRRAILVERAGRDDLTAAPDRRACEIVAQLYRRLHVPAMPQLSSLTEDVRRRTLALADLPRSAPLPRRLVEQAITLGRELTVEPAERVVLHGNLHYRNALAADREPWLAISPRPCNGDPPYELAPMLWHRFDDLAGNVRDGVRQRFHRLVDGAGFDEDRARAWTLVRVVHAAADDLRTEPASATTQLTRYVAIAKAIQD</sequence>
<dbReference type="GO" id="GO:0019748">
    <property type="term" value="P:secondary metabolic process"/>
    <property type="evidence" value="ECO:0007669"/>
    <property type="project" value="InterPro"/>
</dbReference>
<organism evidence="1 2">
    <name type="scientific">Mycolicibacterium gilvum</name>
    <dbReference type="NCBI Taxonomy" id="1804"/>
    <lineage>
        <taxon>Bacteria</taxon>
        <taxon>Bacillati</taxon>
        <taxon>Actinomycetota</taxon>
        <taxon>Actinomycetes</taxon>
        <taxon>Mycobacteriales</taxon>
        <taxon>Mycobacteriaceae</taxon>
        <taxon>Mycolicibacterium</taxon>
    </lineage>
</organism>
<dbReference type="SUPFAM" id="SSF56112">
    <property type="entry name" value="Protein kinase-like (PK-like)"/>
    <property type="match status" value="1"/>
</dbReference>
<evidence type="ECO:0000313" key="1">
    <source>
        <dbReference type="EMBL" id="STZ42537.1"/>
    </source>
</evidence>
<dbReference type="GO" id="GO:0016301">
    <property type="term" value="F:kinase activity"/>
    <property type="evidence" value="ECO:0007669"/>
    <property type="project" value="UniProtKB-KW"/>
</dbReference>
<dbReference type="EMBL" id="UGQM01000001">
    <property type="protein sequence ID" value="STZ42537.1"/>
    <property type="molecule type" value="Genomic_DNA"/>
</dbReference>
<dbReference type="Pfam" id="PF04655">
    <property type="entry name" value="APH_6_hur"/>
    <property type="match status" value="1"/>
</dbReference>
<dbReference type="Gene3D" id="3.90.1200.10">
    <property type="match status" value="1"/>
</dbReference>
<accession>A0A378SMA6</accession>
<dbReference type="Proteomes" id="UP000254291">
    <property type="component" value="Unassembled WGS sequence"/>
</dbReference>
<name>A0A378SMA6_9MYCO</name>
<gene>
    <name evidence="1" type="ORF">NCTC10742_01750</name>
</gene>